<evidence type="ECO:0000313" key="1">
    <source>
        <dbReference type="EMBL" id="KAB1214081.1"/>
    </source>
</evidence>
<gene>
    <name evidence="1" type="ORF">CJ030_MR5G017344</name>
</gene>
<sequence>MNSQAGIGNKRVGKFTAVHKAGDLSSILFSIRFANQFGVTFDTVKVLFK</sequence>
<proteinExistence type="predicted"/>
<dbReference type="AlphaFoldDB" id="A0A6A1VMH3"/>
<keyword evidence="2" id="KW-1185">Reference proteome</keyword>
<dbReference type="Proteomes" id="UP000516437">
    <property type="component" value="Chromosome 5"/>
</dbReference>
<reference evidence="1 2" key="1">
    <citation type="journal article" date="2019" name="Plant Biotechnol. J.">
        <title>The red bayberry genome and genetic basis of sex determination.</title>
        <authorList>
            <person name="Jia H.M."/>
            <person name="Jia H.J."/>
            <person name="Cai Q.L."/>
            <person name="Wang Y."/>
            <person name="Zhao H.B."/>
            <person name="Yang W.F."/>
            <person name="Wang G.Y."/>
            <person name="Li Y.H."/>
            <person name="Zhan D.L."/>
            <person name="Shen Y.T."/>
            <person name="Niu Q.F."/>
            <person name="Chang L."/>
            <person name="Qiu J."/>
            <person name="Zhao L."/>
            <person name="Xie H.B."/>
            <person name="Fu W.Y."/>
            <person name="Jin J."/>
            <person name="Li X.W."/>
            <person name="Jiao Y."/>
            <person name="Zhou C.C."/>
            <person name="Tu T."/>
            <person name="Chai C.Y."/>
            <person name="Gao J.L."/>
            <person name="Fan L.J."/>
            <person name="van de Weg E."/>
            <person name="Wang J.Y."/>
            <person name="Gao Z.S."/>
        </authorList>
    </citation>
    <scope>NUCLEOTIDE SEQUENCE [LARGE SCALE GENOMIC DNA]</scope>
    <source>
        <tissue evidence="1">Leaves</tissue>
    </source>
</reference>
<evidence type="ECO:0000313" key="2">
    <source>
        <dbReference type="Proteomes" id="UP000516437"/>
    </source>
</evidence>
<protein>
    <submittedName>
        <fullName evidence="1">Uncharacterized protein</fullName>
    </submittedName>
</protein>
<dbReference type="EMBL" id="RXIC02000023">
    <property type="protein sequence ID" value="KAB1214081.1"/>
    <property type="molecule type" value="Genomic_DNA"/>
</dbReference>
<comment type="caution">
    <text evidence="1">The sequence shown here is derived from an EMBL/GenBank/DDBJ whole genome shotgun (WGS) entry which is preliminary data.</text>
</comment>
<accession>A0A6A1VMH3</accession>
<organism evidence="1 2">
    <name type="scientific">Morella rubra</name>
    <name type="common">Chinese bayberry</name>
    <dbReference type="NCBI Taxonomy" id="262757"/>
    <lineage>
        <taxon>Eukaryota</taxon>
        <taxon>Viridiplantae</taxon>
        <taxon>Streptophyta</taxon>
        <taxon>Embryophyta</taxon>
        <taxon>Tracheophyta</taxon>
        <taxon>Spermatophyta</taxon>
        <taxon>Magnoliopsida</taxon>
        <taxon>eudicotyledons</taxon>
        <taxon>Gunneridae</taxon>
        <taxon>Pentapetalae</taxon>
        <taxon>rosids</taxon>
        <taxon>fabids</taxon>
        <taxon>Fagales</taxon>
        <taxon>Myricaceae</taxon>
        <taxon>Morella</taxon>
    </lineage>
</organism>
<name>A0A6A1VMH3_9ROSI</name>